<comment type="caution">
    <text evidence="1">The sequence shown here is derived from an EMBL/GenBank/DDBJ whole genome shotgun (WGS) entry which is preliminary data.</text>
</comment>
<keyword evidence="2" id="KW-1185">Reference proteome</keyword>
<reference evidence="1" key="1">
    <citation type="submission" date="2007-11" db="EMBL/GenBank/DDBJ databases">
        <authorList>
            <person name="Fulton L."/>
            <person name="Clifton S."/>
            <person name="Fulton B."/>
            <person name="Xu J."/>
            <person name="Minx P."/>
            <person name="Pepin K.H."/>
            <person name="Johnson M."/>
            <person name="Thiruvilangam P."/>
            <person name="Bhonagiri V."/>
            <person name="Nash W.E."/>
            <person name="Mardis E.R."/>
            <person name="Wilson R.K."/>
        </authorList>
    </citation>
    <scope>NUCLEOTIDE SEQUENCE [LARGE SCALE GENOMIC DNA]</scope>
    <source>
        <strain evidence="1">DSM 17241</strain>
    </source>
</reference>
<dbReference type="HOGENOM" id="CLU_2165680_0_0_9"/>
<organism evidence="1 2">
    <name type="scientific">Anaerotruncus colihominis DSM 17241</name>
    <dbReference type="NCBI Taxonomy" id="445972"/>
    <lineage>
        <taxon>Bacteria</taxon>
        <taxon>Bacillati</taxon>
        <taxon>Bacillota</taxon>
        <taxon>Clostridia</taxon>
        <taxon>Eubacteriales</taxon>
        <taxon>Oscillospiraceae</taxon>
        <taxon>Anaerotruncus</taxon>
    </lineage>
</organism>
<proteinExistence type="predicted"/>
<gene>
    <name evidence="1" type="ORF">ANACOL_00444</name>
</gene>
<dbReference type="Proteomes" id="UP000003803">
    <property type="component" value="Unassembled WGS sequence"/>
</dbReference>
<protein>
    <submittedName>
        <fullName evidence="1">Uncharacterized protein</fullName>
    </submittedName>
</protein>
<name>B0P6R6_9FIRM</name>
<reference evidence="1" key="2">
    <citation type="submission" date="2013-09" db="EMBL/GenBank/DDBJ databases">
        <title>Draft genome sequence of Anaerotruncus colihominis(DSM 17241).</title>
        <authorList>
            <person name="Sudarsanam P."/>
            <person name="Ley R."/>
            <person name="Guruge J."/>
            <person name="Turnbaugh P.J."/>
            <person name="Mahowald M."/>
            <person name="Liep D."/>
            <person name="Gordon J."/>
        </authorList>
    </citation>
    <scope>NUCLEOTIDE SEQUENCE</scope>
    <source>
        <strain evidence="1">DSM 17241</strain>
    </source>
</reference>
<sequence length="110" mass="12545">MTAAGRAEAHAPSFSTGCPGYVDIIVENFMVKLHNRALNAWQRIWKSNRKYGRDKKEKQKLLTLSRNPLIIILTHTNQISLEPTPGQIQSAVWRRGFVYGYVPIMEAEGY</sequence>
<evidence type="ECO:0000313" key="1">
    <source>
        <dbReference type="EMBL" id="EDS12891.1"/>
    </source>
</evidence>
<dbReference type="EMBL" id="ABGD02000005">
    <property type="protein sequence ID" value="EDS12891.1"/>
    <property type="molecule type" value="Genomic_DNA"/>
</dbReference>
<accession>B0P6R6</accession>
<dbReference type="AlphaFoldDB" id="B0P6R6"/>
<evidence type="ECO:0000313" key="2">
    <source>
        <dbReference type="Proteomes" id="UP000003803"/>
    </source>
</evidence>